<dbReference type="EMBL" id="JBHTCH010000004">
    <property type="protein sequence ID" value="MFC7359857.1"/>
    <property type="molecule type" value="Genomic_DNA"/>
</dbReference>
<evidence type="ECO:0000259" key="2">
    <source>
        <dbReference type="Pfam" id="PF00582"/>
    </source>
</evidence>
<organism evidence="3 4">
    <name type="scientific">Nocardioides astragali</name>
    <dbReference type="NCBI Taxonomy" id="1776736"/>
    <lineage>
        <taxon>Bacteria</taxon>
        <taxon>Bacillati</taxon>
        <taxon>Actinomycetota</taxon>
        <taxon>Actinomycetes</taxon>
        <taxon>Propionibacteriales</taxon>
        <taxon>Nocardioidaceae</taxon>
        <taxon>Nocardioides</taxon>
    </lineage>
</organism>
<evidence type="ECO:0000256" key="1">
    <source>
        <dbReference type="ARBA" id="ARBA00008791"/>
    </source>
</evidence>
<dbReference type="Proteomes" id="UP001596524">
    <property type="component" value="Unassembled WGS sequence"/>
</dbReference>
<dbReference type="Gene3D" id="3.40.50.620">
    <property type="entry name" value="HUPs"/>
    <property type="match status" value="2"/>
</dbReference>
<dbReference type="Pfam" id="PF00582">
    <property type="entry name" value="Usp"/>
    <property type="match status" value="2"/>
</dbReference>
<gene>
    <name evidence="3" type="ORF">ACFQO6_06205</name>
</gene>
<accession>A0ABW2MXV4</accession>
<dbReference type="PANTHER" id="PTHR46553:SF3">
    <property type="entry name" value="ADENINE NUCLEOTIDE ALPHA HYDROLASES-LIKE SUPERFAMILY PROTEIN"/>
    <property type="match status" value="1"/>
</dbReference>
<feature type="domain" description="UspA" evidence="2">
    <location>
        <begin position="19"/>
        <end position="153"/>
    </location>
</feature>
<dbReference type="SUPFAM" id="SSF52402">
    <property type="entry name" value="Adenine nucleotide alpha hydrolases-like"/>
    <property type="match status" value="2"/>
</dbReference>
<evidence type="ECO:0000313" key="4">
    <source>
        <dbReference type="Proteomes" id="UP001596524"/>
    </source>
</evidence>
<dbReference type="PANTHER" id="PTHR46553">
    <property type="entry name" value="ADENINE NUCLEOTIDE ALPHA HYDROLASES-LIKE SUPERFAMILY PROTEIN"/>
    <property type="match status" value="1"/>
</dbReference>
<reference evidence="4" key="1">
    <citation type="journal article" date="2019" name="Int. J. Syst. Evol. Microbiol.">
        <title>The Global Catalogue of Microorganisms (GCM) 10K type strain sequencing project: providing services to taxonomists for standard genome sequencing and annotation.</title>
        <authorList>
            <consortium name="The Broad Institute Genomics Platform"/>
            <consortium name="The Broad Institute Genome Sequencing Center for Infectious Disease"/>
            <person name="Wu L."/>
            <person name="Ma J."/>
        </authorList>
    </citation>
    <scope>NUCLEOTIDE SEQUENCE [LARGE SCALE GENOMIC DNA]</scope>
    <source>
        <strain evidence="4">FCH27</strain>
    </source>
</reference>
<keyword evidence="4" id="KW-1185">Reference proteome</keyword>
<sequence>MSYDEVGAWSGRSHPRGAVVVGYNGKEHARTALVWGAEEAARCDAPLLVLYAANYPGMTVEPGPGLFHRDPLALEAAEEVTARGVAEALEVHPGLWISGATEVTSPAQALTEASELAELLVLGSRGYGRVAGALLGSVAFAVAARATCPVVVVNDEARDRQPGPRHPVVVGTDGSDEGSAAVQFAAERAAGGSASLEVVTCTGGHQVKDVDEEELRASAHRMAVAAAAQARASHPRLAVAVRVEDCPAEQTLVAASSDAGMVVVGTRGRGAFEGLLLGSVSHAVIHGASSAVAVVTSDPA</sequence>
<dbReference type="InterPro" id="IPR006015">
    <property type="entry name" value="Universal_stress_UspA"/>
</dbReference>
<protein>
    <submittedName>
        <fullName evidence="3">Universal stress protein</fullName>
    </submittedName>
</protein>
<feature type="domain" description="UspA" evidence="2">
    <location>
        <begin position="166"/>
        <end position="295"/>
    </location>
</feature>
<dbReference type="InterPro" id="IPR014729">
    <property type="entry name" value="Rossmann-like_a/b/a_fold"/>
</dbReference>
<dbReference type="PRINTS" id="PR01438">
    <property type="entry name" value="UNVRSLSTRESS"/>
</dbReference>
<dbReference type="RefSeq" id="WP_255889971.1">
    <property type="nucleotide sequence ID" value="NZ_JAFMZM010000002.1"/>
</dbReference>
<comment type="similarity">
    <text evidence="1">Belongs to the universal stress protein A family.</text>
</comment>
<proteinExistence type="inferred from homology"/>
<name>A0ABW2MXV4_9ACTN</name>
<comment type="caution">
    <text evidence="3">The sequence shown here is derived from an EMBL/GenBank/DDBJ whole genome shotgun (WGS) entry which is preliminary data.</text>
</comment>
<dbReference type="InterPro" id="IPR006016">
    <property type="entry name" value="UspA"/>
</dbReference>
<evidence type="ECO:0000313" key="3">
    <source>
        <dbReference type="EMBL" id="MFC7359857.1"/>
    </source>
</evidence>